<dbReference type="AlphaFoldDB" id="A0A6J7JL06"/>
<proteinExistence type="predicted"/>
<sequence>MAVGTATTLVPQLGFAARAARRPISCYVLVDGELPSASTRSTDWPDAAVVVVCRAESMAAQALLRGWEVLGGDPADMIAELARR</sequence>
<organism evidence="1">
    <name type="scientific">freshwater metagenome</name>
    <dbReference type="NCBI Taxonomy" id="449393"/>
    <lineage>
        <taxon>unclassified sequences</taxon>
        <taxon>metagenomes</taxon>
        <taxon>ecological metagenomes</taxon>
    </lineage>
</organism>
<accession>A0A6J7JL06</accession>
<protein>
    <submittedName>
        <fullName evidence="1">Unannotated protein</fullName>
    </submittedName>
</protein>
<gene>
    <name evidence="1" type="ORF">UFOPK3773_00981</name>
</gene>
<reference evidence="1" key="1">
    <citation type="submission" date="2020-05" db="EMBL/GenBank/DDBJ databases">
        <authorList>
            <person name="Chiriac C."/>
            <person name="Salcher M."/>
            <person name="Ghai R."/>
            <person name="Kavagutti S V."/>
        </authorList>
    </citation>
    <scope>NUCLEOTIDE SEQUENCE</scope>
</reference>
<dbReference type="EMBL" id="CAFBNF010000095">
    <property type="protein sequence ID" value="CAB4943281.1"/>
    <property type="molecule type" value="Genomic_DNA"/>
</dbReference>
<name>A0A6J7JL06_9ZZZZ</name>
<evidence type="ECO:0000313" key="1">
    <source>
        <dbReference type="EMBL" id="CAB4943281.1"/>
    </source>
</evidence>